<sequence length="1101" mass="120733">MHAYLGLRQRAPHLLCHTSDWQLVRLFDRVSNAGHSGILRLLIADLLGDDFLAGGAPQHDGGLFGAAAGTQRRATGLRALMLAESRIPSLRLGEASLRAFKLLLSDCRALRSSGPEQDDGGTDGEALVVPDNFPLGEAHRLVRTVLDVGYGDDVPILQALQGFLAERTHDFPTPHEGSSLIGFYLSEPVQDPLAALGVVRMMRETDAIGHDALLQAQEDGQAWLAHAQERLLGHSDNVEAAPEELRRTALEITLRIVGLRAATTHRPMSELQVRRALEALMGTLRSAPGDRAGRSFGSPTAIASRHLRASLFLVLAQPGVDAIHSACSMLQRCDRHVLAMLEGDDFERFCEAAISADRPDLAASGFMTVLKARSTVQRADRWLGPLVSPRTLLAMLRVLAKGTKGRPSQPTVVNGLLRGLGLLPLTPDSVARWDQMYANEDRIEVISMLADADLRDPALTLFQRWARIQFPKAGTGLLSRRTQRFFKLHRQASRLSRYETSPEAIEASAVACSNRCMIDLVLMLTRDEVFKEASRADSEDPAVRARAEDAQRQLDVARMVVEAFKISKETTGSWSHSDMTSLAKAHFRLRDAQSAFDALSALVHARRLPDAVDIAVLLTGLMELDPDRAFQLLTTHAGDGPPSSQVSTQLKRLEMEREAAASGGQDMAEAQGKETQGGTQSFMPATFRPTSNIIAQLVSAASRQKRFDLVRRLLRFADAHKMLEGVTLRSWKALMSLDAMAPRDMVRKLQSLVRAGFRPDGAFLDNVARECMRSSKIVLQAQSPRTSSSAGSAPDPAHQLKLQSAKERGLGLDAALRVVQLCYKELGVVNFATVGRLLKGMRAEARRIFPTATDAIRTGAWTPSRRNELAGEWVARLDRLVAALRWTPLFDRGGDLRLGLPLWKSTSGRDGKLTMYNVSDMIDAAKREQDGFRKYSRRRRQVSESTVGDDLGSSSSSSDANLDSSATEGSDSSSRDSDSAPVGGQAVEVVDEDPVPVRRPNVLPLGVFRDLMQTYISLGDYEGAAEVAAWMRDEAQADVAATIEEQDTFVEHIRELLRNGSGCAAEERAKAQRQQRSVLEMLAGKREVARKKSWWNNDQAH</sequence>
<dbReference type="EMBL" id="OOIP01000016">
    <property type="protein sequence ID" value="SPO39760.1"/>
    <property type="molecule type" value="Genomic_DNA"/>
</dbReference>
<feature type="region of interest" description="Disordered" evidence="1">
    <location>
        <begin position="933"/>
        <end position="993"/>
    </location>
</feature>
<accession>A0A5C3F6I2</accession>
<evidence type="ECO:0000256" key="1">
    <source>
        <dbReference type="SAM" id="MobiDB-lite"/>
    </source>
</evidence>
<feature type="compositionally biased region" description="Low complexity" evidence="1">
    <location>
        <begin position="948"/>
        <end position="972"/>
    </location>
</feature>
<evidence type="ECO:0000313" key="3">
    <source>
        <dbReference type="Proteomes" id="UP000323386"/>
    </source>
</evidence>
<protein>
    <submittedName>
        <fullName evidence="2">Uncharacterized protein</fullName>
    </submittedName>
</protein>
<gene>
    <name evidence="2" type="ORF">PSFLO_05241</name>
</gene>
<evidence type="ECO:0000313" key="2">
    <source>
        <dbReference type="EMBL" id="SPO39760.1"/>
    </source>
</evidence>
<dbReference type="AlphaFoldDB" id="A0A5C3F6I2"/>
<feature type="compositionally biased region" description="Polar residues" evidence="1">
    <location>
        <begin position="780"/>
        <end position="791"/>
    </location>
</feature>
<name>A0A5C3F6I2_9BASI</name>
<keyword evidence="3" id="KW-1185">Reference proteome</keyword>
<dbReference type="OrthoDB" id="2548707at2759"/>
<proteinExistence type="predicted"/>
<reference evidence="2 3" key="1">
    <citation type="submission" date="2018-03" db="EMBL/GenBank/DDBJ databases">
        <authorList>
            <person name="Guldener U."/>
        </authorList>
    </citation>
    <scope>NUCLEOTIDE SEQUENCE [LARGE SCALE GENOMIC DNA]</scope>
    <source>
        <strain evidence="2 3">DAOM196992</strain>
    </source>
</reference>
<organism evidence="2 3">
    <name type="scientific">Pseudozyma flocculosa</name>
    <dbReference type="NCBI Taxonomy" id="84751"/>
    <lineage>
        <taxon>Eukaryota</taxon>
        <taxon>Fungi</taxon>
        <taxon>Dikarya</taxon>
        <taxon>Basidiomycota</taxon>
        <taxon>Ustilaginomycotina</taxon>
        <taxon>Ustilaginomycetes</taxon>
        <taxon>Ustilaginales</taxon>
        <taxon>Ustilaginaceae</taxon>
        <taxon>Pseudozyma</taxon>
    </lineage>
</organism>
<feature type="region of interest" description="Disordered" evidence="1">
    <location>
        <begin position="779"/>
        <end position="800"/>
    </location>
</feature>
<dbReference type="Proteomes" id="UP000323386">
    <property type="component" value="Unassembled WGS sequence"/>
</dbReference>